<dbReference type="Proteomes" id="UP000003610">
    <property type="component" value="Unassembled WGS sequence"/>
</dbReference>
<accession>E1KU98</accession>
<evidence type="ECO:0000256" key="3">
    <source>
        <dbReference type="ARBA" id="ARBA00022989"/>
    </source>
</evidence>
<gene>
    <name evidence="7" type="ORF">HMPREF9296_0159</name>
</gene>
<comment type="subcellular location">
    <subcellularLocation>
        <location evidence="1">Membrane</location>
        <topology evidence="1">Single-pass membrane protein</topology>
    </subcellularLocation>
</comment>
<keyword evidence="4 5" id="KW-0472">Membrane</keyword>
<keyword evidence="2 5" id="KW-0812">Transmembrane</keyword>
<evidence type="ECO:0000256" key="1">
    <source>
        <dbReference type="ARBA" id="ARBA00004167"/>
    </source>
</evidence>
<dbReference type="PANTHER" id="PTHR36985:SF1">
    <property type="entry name" value="TRANSLOCATION AND ASSEMBLY MODULE SUBUNIT TAMB"/>
    <property type="match status" value="1"/>
</dbReference>
<evidence type="ECO:0000256" key="4">
    <source>
        <dbReference type="ARBA" id="ARBA00023136"/>
    </source>
</evidence>
<organism evidence="7 8">
    <name type="scientific">Prevotella disiens FB035-09AN</name>
    <dbReference type="NCBI Taxonomy" id="866771"/>
    <lineage>
        <taxon>Bacteria</taxon>
        <taxon>Pseudomonadati</taxon>
        <taxon>Bacteroidota</taxon>
        <taxon>Bacteroidia</taxon>
        <taxon>Bacteroidales</taxon>
        <taxon>Prevotellaceae</taxon>
        <taxon>Prevotella</taxon>
    </lineage>
</organism>
<feature type="domain" description="Translocation and assembly module TamB C-terminal" evidence="6">
    <location>
        <begin position="1275"/>
        <end position="1690"/>
    </location>
</feature>
<name>E1KU98_9BACT</name>
<evidence type="ECO:0000256" key="5">
    <source>
        <dbReference type="SAM" id="Phobius"/>
    </source>
</evidence>
<evidence type="ECO:0000256" key="2">
    <source>
        <dbReference type="ARBA" id="ARBA00022692"/>
    </source>
</evidence>
<dbReference type="STRING" id="866771.HMPREF9296_0159"/>
<dbReference type="Pfam" id="PF04357">
    <property type="entry name" value="TamB"/>
    <property type="match status" value="1"/>
</dbReference>
<evidence type="ECO:0000313" key="8">
    <source>
        <dbReference type="Proteomes" id="UP000003610"/>
    </source>
</evidence>
<feature type="transmembrane region" description="Helical" evidence="5">
    <location>
        <begin position="31"/>
        <end position="52"/>
    </location>
</feature>
<dbReference type="GO" id="GO:0009306">
    <property type="term" value="P:protein secretion"/>
    <property type="evidence" value="ECO:0007669"/>
    <property type="project" value="InterPro"/>
</dbReference>
<dbReference type="InterPro" id="IPR007452">
    <property type="entry name" value="TamB_C"/>
</dbReference>
<reference evidence="7 8" key="1">
    <citation type="submission" date="2010-08" db="EMBL/GenBank/DDBJ databases">
        <authorList>
            <person name="Durkin A.S."/>
            <person name="Madupu R."/>
            <person name="Torralba M."/>
            <person name="Gillis M."/>
            <person name="Methe B."/>
            <person name="Sutton G."/>
            <person name="Nelson K.E."/>
        </authorList>
    </citation>
    <scope>NUCLEOTIDE SEQUENCE [LARGE SCALE GENOMIC DNA]</scope>
    <source>
        <strain evidence="7 8">FB035-09AN</strain>
    </source>
</reference>
<evidence type="ECO:0000313" key="7">
    <source>
        <dbReference type="EMBL" id="EFL44957.1"/>
    </source>
</evidence>
<protein>
    <recommendedName>
        <fullName evidence="6">Translocation and assembly module TamB C-terminal domain-containing protein</fullName>
    </recommendedName>
</protein>
<dbReference type="EMBL" id="AEDO01000061">
    <property type="protein sequence ID" value="EFL44957.1"/>
    <property type="molecule type" value="Genomic_DNA"/>
</dbReference>
<evidence type="ECO:0000259" key="6">
    <source>
        <dbReference type="Pfam" id="PF04357"/>
    </source>
</evidence>
<proteinExistence type="predicted"/>
<sequence>MRAFFLLSLQKELNRPNEGEWLMQMRKSMKWLIAIVLAPILLFIILLVLLYLPPVQNWAVKQVASYASEKTGLEISLEHVSLSFPLDLKLEGFKMLRPNDSIPQRRDTVADVKELLVDVQLIPLFSNQVEIDKLTFKNLKANTMDYIGDLQIRGDLQRLQLTAHGIDLNNSAAILNSAEMADGFLDIALNDTMPKDTTKKKTLWKINVEKLNLYNTALKLHMPGDTMVVGAKFGRAALTKTNIDLLKKSYRVQSLNWQSGMLTYDMIYQKRAKQGFDAAHISMTDLNLGVDSLAYDSTGIAANIRTANFKEKSGLIVNDLRTNFRLDANRFYLTPLYLRMPNTELRGNFIMDLNAFADKNPGKFKINLDGFTHKNDLHAFLTSVPKRVMNALPSQPIMLNGKVEGNMKALTFTKLHTAMPTHFDITTNGTIANFQETALLRANLAVRGKAQDLGFIKKMLPAKTAKTFNLPRNMAFDAKVNARGKQYFGNVFLKESGGNIYAKGSYNAANDVYALTARANNFHINHFVPNEDIKPFTGTIVMSGHGTDFLNPKSALRLKLNIGKFAFGKYVLDGFGGDISLNSGIANAHIVSTNKMIGGNFTYRGKLSDKAIDGRLRGWLRRIDLKRLGVMKDPWVVSTWADVNVKSNLKDYHFIKGPVRHFSLTSEERHGTKKLIAGDFDVVVNMIGKQLDTHLKGNLDYANLKALGVMDKQYVVKTDANIHFHSNMKDTYKVEGYLGKLRINEHRGKDIIALFAGDLNINADMKGKYLAGSTNGNVQCADLYQLGIVDKPFVSNFSTNIEFETDGADNLKMRGILGNLQVQTANEHYAPGDVTLDVLSRKDTTRAVINSGDFVLNTEWQGSYQHVLKQGQRISTDLGKQIDNKRIDQSSLQAQLPIGHLKLKSGESNLFSKILEQQGYSFKSADIDLTSSPSRGLNGNIFVDSLVYNDVQADSLLIDLTTNATGLNYAMQILNNGQNKYPYKGFLQGNFFERGVNTSLIINDMDDKTALALAAEAAMKGDGINLSLTSAKAVLGYKNFTVNQSNYLYIGRDKRLSADMKLNASDGAGLHLYTEDEDSTALQDFTVSVHKFELKELMDVLPFAPKLSGELNGDYHVVQTTQNLSISSDMHINNMVYEMNKMGNLGAEFVYMPKGDDSHYIDAIISKDGNEVGTLKGTYSNVGKGSLDAEFNMNKFPLNYINGFIPDRIVGLRGTGEGTLDIQGPLNQLDINGEMYLDSSYVFSEPYGFEMRFANDPVLIKNSRIEFENFEVFANNNQPLNVQGYLDFANFDRIATDLQLRTRNFLIINSKENLRSELYGKAFIDFDGRIKGLLSALHLDGKLNVLGTTDVTYMMRDAQLTTDTELEDLVTFTNLNDTTTTVVKRPDIQGFSMNLDIEVEDQTHAMCILNPERTNYVDLIGGGTFKMAYDPTNGARMRGRYTIGEGKMKYSLPIIPLRTFEIQPGSYVEFTGNPSEPTLDIKATEHVKSTVSDGTGSGRLVDFETGVSLTKKFPNPGVEFIIDAPEDQEMQNLLKTKSIEERSKLAVTMLASGIYFDGENGATANAAMNSALMGFLQNQVNSITGRALNSMGVNLTANMESAADATGSLHTDYTFKFSKRLWDNRLRIIIGGRVSTGSQMSEQNGAFFDNFSLEYRLNKKETQYLKLYYEREAYDWLEGNQSEFGFGFMWRRKLQKFKDIFHFKKDKEVPQKRDSLINFVNE</sequence>
<dbReference type="GO" id="GO:0005886">
    <property type="term" value="C:plasma membrane"/>
    <property type="evidence" value="ECO:0007669"/>
    <property type="project" value="InterPro"/>
</dbReference>
<dbReference type="eggNOG" id="COG2911">
    <property type="taxonomic scope" value="Bacteria"/>
</dbReference>
<dbReference type="PANTHER" id="PTHR36985">
    <property type="entry name" value="TRANSLOCATION AND ASSEMBLY MODULE SUBUNIT TAMB"/>
    <property type="match status" value="1"/>
</dbReference>
<comment type="caution">
    <text evidence="7">The sequence shown here is derived from an EMBL/GenBank/DDBJ whole genome shotgun (WGS) entry which is preliminary data.</text>
</comment>
<keyword evidence="3 5" id="KW-1133">Transmembrane helix</keyword>